<dbReference type="EMBL" id="CAWUOM010000264">
    <property type="protein sequence ID" value="CAK7275575.1"/>
    <property type="molecule type" value="Genomic_DNA"/>
</dbReference>
<feature type="domain" description="ELP1 TPR" evidence="9">
    <location>
        <begin position="932"/>
        <end position="1095"/>
    </location>
</feature>
<evidence type="ECO:0000256" key="2">
    <source>
        <dbReference type="ARBA" id="ARBA00006086"/>
    </source>
</evidence>
<organism evidence="12 13">
    <name type="scientific">Sporothrix epigloea</name>
    <dbReference type="NCBI Taxonomy" id="1892477"/>
    <lineage>
        <taxon>Eukaryota</taxon>
        <taxon>Fungi</taxon>
        <taxon>Dikarya</taxon>
        <taxon>Ascomycota</taxon>
        <taxon>Pezizomycotina</taxon>
        <taxon>Sordariomycetes</taxon>
        <taxon>Sordariomycetidae</taxon>
        <taxon>Ophiostomatales</taxon>
        <taxon>Ophiostomataceae</taxon>
        <taxon>Sporothrix</taxon>
    </lineage>
</organism>
<comment type="caution">
    <text evidence="12">The sequence shown here is derived from an EMBL/GenBank/DDBJ whole genome shotgun (WGS) entry which is preliminary data.</text>
</comment>
<dbReference type="PANTHER" id="PTHR12747">
    <property type="entry name" value="ELONGATOR COMPLEX PROTEIN 1"/>
    <property type="match status" value="1"/>
</dbReference>
<evidence type="ECO:0000259" key="8">
    <source>
        <dbReference type="Pfam" id="PF23797"/>
    </source>
</evidence>
<comment type="pathway">
    <text evidence="1">tRNA modification; 5-methoxycarbonylmethyl-2-thiouridine-tRNA biosynthesis.</text>
</comment>
<evidence type="ECO:0000256" key="6">
    <source>
        <dbReference type="SAM" id="MobiDB-lite"/>
    </source>
</evidence>
<dbReference type="Pfam" id="PF23925">
    <property type="entry name" value="A-sol_ELP1"/>
    <property type="match status" value="1"/>
</dbReference>
<dbReference type="SUPFAM" id="SSF69322">
    <property type="entry name" value="Tricorn protease domain 2"/>
    <property type="match status" value="1"/>
</dbReference>
<evidence type="ECO:0000256" key="5">
    <source>
        <dbReference type="PIRNR" id="PIRNR017233"/>
    </source>
</evidence>
<feature type="domain" description="ELP1 three-helical bundle" evidence="11">
    <location>
        <begin position="1104"/>
        <end position="1287"/>
    </location>
</feature>
<keyword evidence="3 5" id="KW-0963">Cytoplasm</keyword>
<feature type="domain" description="ELP1 N-terminal second beta-propeller" evidence="8">
    <location>
        <begin position="419"/>
        <end position="686"/>
    </location>
</feature>
<comment type="function">
    <text evidence="5">Component of the elongator complex which is required for multiple tRNA modifications, including mcm5U (5-methoxycarbonylmethyl uridine), mcm5s2U (5-methoxycarbonylmethyl-2-thiouridine), and ncm5U (5-carbamoylmethyl uridine). The elongator complex catalyzes formation of carboxymethyluridine in the wobble base at position 34 in tRNAs.</text>
</comment>
<dbReference type="InterPro" id="IPR056165">
    <property type="entry name" value="Beta-prop_ELP1_2nd"/>
</dbReference>
<dbReference type="PANTHER" id="PTHR12747:SF0">
    <property type="entry name" value="ELONGATOR COMPLEX PROTEIN 1"/>
    <property type="match status" value="1"/>
</dbReference>
<evidence type="ECO:0000256" key="1">
    <source>
        <dbReference type="ARBA" id="ARBA00005043"/>
    </source>
</evidence>
<dbReference type="Proteomes" id="UP001642501">
    <property type="component" value="Unassembled WGS sequence"/>
</dbReference>
<dbReference type="InterPro" id="IPR056167">
    <property type="entry name" value="A-sol_ELP1"/>
</dbReference>
<name>A0ABP0E932_9PEZI</name>
<keyword evidence="5" id="KW-0539">Nucleus</keyword>
<feature type="domain" description="ELP1 first N-terminal beta-propeller" evidence="7">
    <location>
        <begin position="1"/>
        <end position="381"/>
    </location>
</feature>
<keyword evidence="13" id="KW-1185">Reference proteome</keyword>
<evidence type="ECO:0000259" key="9">
    <source>
        <dbReference type="Pfam" id="PF23878"/>
    </source>
</evidence>
<dbReference type="InterPro" id="IPR056169">
    <property type="entry name" value="HB_ELP1"/>
</dbReference>
<dbReference type="InterPro" id="IPR056164">
    <property type="entry name" value="Beta-prop_ELP1_1st"/>
</dbReference>
<sequence>MRNLRNVHYDLCRDADGASAACWDAGKDEVIVAFGPSAEEPRVRLARIVDQGQLICHDIASWDVSDSYSGQLVDKVASLHYFSDLATACAIMAGGDIVMIREASSESYDPAHIEIVGTVNLGIAAARWSPDEEVLAMATTSGNLILMSRSFDTISETPLTPADLAASKHVSVGWGRKETQFKGRGAAKALRDPTIPEIIDDGTLSPADNLSAVSISWRGDGEYVAVNAVESIEIGATGAEEVLSEKKRRRVVRVYNREGALDSASEPIDGLESCLSWRPSGNLLATVQRKSASPGELSSQDQLNIIFLERNGLRHGQFALRLPSAGAAVGPICLDWNTDSSVLAITYESAIQFWTMGNYHWYLKQELRTSPQQPLTLWHPEKPLRLVTAASSGLVYAEYTFVTARGSLTPPHDHGVVAVIDGQALKLTPLRITNMPPPMSLFDLPITSPAVDVAFAPRDDSIAVLTSFGLELFLWTWPPAGNRPFQPTALMSASFANEETLAGFVPLQINFVQGSHNFVCILGWDVLAQSQTVMFEIDVKAGGLTLIGSQEVTRSSIFVTSRRDCDLYTQAPSGEISQLDLQGLCATSFATKLPIFAPVCEVTETGEYGGSLAIGLSKNGQLYANERQLAKNCTSFMVTDDHLVFTTNNHLLKFIHLSETHDLEVPLDDPGADERCRSIEHGARLVTSIPSSLCVVLQMPRGNLETVYPRAMVVAGIRKFTDALDYRNAFAFCRSQRVDMNILYDHKPQQFLENVDQFLDQLKDVTSIDLFLSSLRDEDVSQTMYRDTRKIKASSTFHSKDAAQLVSAPSPTSLNKVNTICDAILAKLATRRKTNLQNLITAHVSKTPPAIDDSLTMVAQLVGDTATAEARALSARAVEHICFLVDVNLLYKHALGLHDLNLTMLIAQQSQMDPREYVPFIQTLHGMSETWRKFSIDEYLERHERALGHLADFGDFGKFVEYTNKHRLYKKALSIYRYSADRLAVITNAYAEYLETQSKFRDAGLAYESLKNYPKATSCYQSAGVSCWRECLFAAQSQNPPLTSDVFNELATTLIDALLEARDYSSASKIQLEYLDSVEGVRTLCRGYEFAEAIRICSLRRRMDLLQTEVDPGLGDALSSSTELLADCKSQLKSQVPRVLELRRRALEDPLGFYEGERLGGEDVPDDVSIAASSRVSTSASLFTRYSTGTAATGKTGETGGTGTSQQHRNRTKREEKKRARGRKGTVYEQEYLVNSVRRLVERVERTRPEVQRLVVGLIRRDMAERARAIETLMAELIEACQVAIRDVWQQGDVSGRAQGAPEMAGAISETGNGVAAQEYGEAPQYITTAPTIVAFERLSLLG</sequence>
<comment type="subcellular location">
    <subcellularLocation>
        <location evidence="5">Cytoplasm</location>
    </subcellularLocation>
    <subcellularLocation>
        <location evidence="5">Nucleus</location>
    </subcellularLocation>
</comment>
<evidence type="ECO:0000256" key="4">
    <source>
        <dbReference type="ARBA" id="ARBA00022694"/>
    </source>
</evidence>
<comment type="similarity">
    <text evidence="2 5">Belongs to the ELP1/IKA1 family.</text>
</comment>
<keyword evidence="4" id="KW-0819">tRNA processing</keyword>
<feature type="domain" description="ELP1 alpha-solenoid" evidence="10">
    <location>
        <begin position="710"/>
        <end position="924"/>
    </location>
</feature>
<reference evidence="12 13" key="1">
    <citation type="submission" date="2024-01" db="EMBL/GenBank/DDBJ databases">
        <authorList>
            <person name="Allen C."/>
            <person name="Tagirdzhanova G."/>
        </authorList>
    </citation>
    <scope>NUCLEOTIDE SEQUENCE [LARGE SCALE GENOMIC DNA]</scope>
    <source>
        <strain evidence="12 13">CBS 573.63</strain>
    </source>
</reference>
<evidence type="ECO:0000313" key="13">
    <source>
        <dbReference type="Proteomes" id="UP001642501"/>
    </source>
</evidence>
<evidence type="ECO:0000256" key="3">
    <source>
        <dbReference type="ARBA" id="ARBA00022490"/>
    </source>
</evidence>
<feature type="region of interest" description="Disordered" evidence="6">
    <location>
        <begin position="1190"/>
        <end position="1224"/>
    </location>
</feature>
<dbReference type="InterPro" id="IPR006849">
    <property type="entry name" value="Elp1"/>
</dbReference>
<evidence type="ECO:0000259" key="11">
    <source>
        <dbReference type="Pfam" id="PF23936"/>
    </source>
</evidence>
<dbReference type="PIRSF" id="PIRSF017233">
    <property type="entry name" value="IKAP"/>
    <property type="match status" value="1"/>
</dbReference>
<evidence type="ECO:0000259" key="7">
    <source>
        <dbReference type="Pfam" id="PF04762"/>
    </source>
</evidence>
<proteinExistence type="inferred from homology"/>
<dbReference type="Pfam" id="PF23878">
    <property type="entry name" value="TPR_ELP1"/>
    <property type="match status" value="1"/>
</dbReference>
<dbReference type="Pfam" id="PF04762">
    <property type="entry name" value="Beta-prop_ELP1_1st"/>
    <property type="match status" value="1"/>
</dbReference>
<gene>
    <name evidence="12" type="primary">ELP1</name>
    <name evidence="12" type="ORF">SEPCBS57363_006769</name>
</gene>
<accession>A0ABP0E932</accession>
<dbReference type="Pfam" id="PF23797">
    <property type="entry name" value="Beta-prop_ELP1_2nd"/>
    <property type="match status" value="1"/>
</dbReference>
<dbReference type="Pfam" id="PF23936">
    <property type="entry name" value="HB_ELP1"/>
    <property type="match status" value="1"/>
</dbReference>
<evidence type="ECO:0000313" key="12">
    <source>
        <dbReference type="EMBL" id="CAK7275575.1"/>
    </source>
</evidence>
<evidence type="ECO:0000259" key="10">
    <source>
        <dbReference type="Pfam" id="PF23925"/>
    </source>
</evidence>
<protein>
    <recommendedName>
        <fullName evidence="5">Elongator complex protein 1</fullName>
    </recommendedName>
</protein>
<dbReference type="InterPro" id="IPR056166">
    <property type="entry name" value="TPR_ELP1"/>
</dbReference>